<organism evidence="2 4">
    <name type="scientific">Pseudomonas costantinii</name>
    <dbReference type="NCBI Taxonomy" id="168469"/>
    <lineage>
        <taxon>Bacteria</taxon>
        <taxon>Pseudomonadati</taxon>
        <taxon>Pseudomonadota</taxon>
        <taxon>Gammaproteobacteria</taxon>
        <taxon>Pseudomonadales</taxon>
        <taxon>Pseudomonadaceae</taxon>
        <taxon>Pseudomonas</taxon>
    </lineage>
</organism>
<keyword evidence="5" id="KW-1185">Reference proteome</keyword>
<dbReference type="Proteomes" id="UP000181661">
    <property type="component" value="Unassembled WGS sequence"/>
</dbReference>
<reference evidence="2 4" key="1">
    <citation type="submission" date="2016-08" db="EMBL/GenBank/DDBJ databases">
        <title>Draft genome sequence of Pseudomonas costantinii LMG 22119, type strain isolated from cultivated mushroom (Agaricus bisporus) sporophores.</title>
        <authorList>
            <person name="Tambong J.T."/>
        </authorList>
    </citation>
    <scope>NUCLEOTIDE SEQUENCE [LARGE SCALE GENOMIC DNA]</scope>
    <source>
        <strain evidence="2 4">LMG 22119</strain>
    </source>
</reference>
<name>A0A1S2ULI9_9PSED</name>
<comment type="caution">
    <text evidence="2">The sequence shown here is derived from an EMBL/GenBank/DDBJ whole genome shotgun (WGS) entry which is preliminary data.</text>
</comment>
<evidence type="ECO:0000313" key="4">
    <source>
        <dbReference type="Proteomes" id="UP000181661"/>
    </source>
</evidence>
<gene>
    <name evidence="2" type="ORF">BFL40_26245</name>
    <name evidence="3" type="ORF">SAMN04515675_3499</name>
</gene>
<evidence type="ECO:0000313" key="2">
    <source>
        <dbReference type="EMBL" id="OIN46768.1"/>
    </source>
</evidence>
<dbReference type="AlphaFoldDB" id="A0A1S2ULI9"/>
<feature type="region of interest" description="Disordered" evidence="1">
    <location>
        <begin position="53"/>
        <end position="78"/>
    </location>
</feature>
<dbReference type="OrthoDB" id="6899685at2"/>
<accession>A0A1S2ULI9</accession>
<proteinExistence type="predicted"/>
<evidence type="ECO:0000313" key="3">
    <source>
        <dbReference type="EMBL" id="SED99815.1"/>
    </source>
</evidence>
<evidence type="ECO:0000256" key="1">
    <source>
        <dbReference type="SAM" id="MobiDB-lite"/>
    </source>
</evidence>
<reference evidence="3 5" key="2">
    <citation type="submission" date="2016-10" db="EMBL/GenBank/DDBJ databases">
        <authorList>
            <person name="Varghese N."/>
            <person name="Submissions S."/>
        </authorList>
    </citation>
    <scope>NUCLEOTIDE SEQUENCE [LARGE SCALE GENOMIC DNA]</scope>
    <source>
        <strain evidence="3 5">BS2773</strain>
    </source>
</reference>
<dbReference type="EMBL" id="FNTS01000002">
    <property type="protein sequence ID" value="SED99815.1"/>
    <property type="molecule type" value="Genomic_DNA"/>
</dbReference>
<dbReference type="EMBL" id="MDDR01000046">
    <property type="protein sequence ID" value="OIN46768.1"/>
    <property type="molecule type" value="Genomic_DNA"/>
</dbReference>
<protein>
    <submittedName>
        <fullName evidence="2">Uncharacterized protein</fullName>
    </submittedName>
</protein>
<dbReference type="Proteomes" id="UP000182179">
    <property type="component" value="Unassembled WGS sequence"/>
</dbReference>
<evidence type="ECO:0000313" key="5">
    <source>
        <dbReference type="Proteomes" id="UP000182179"/>
    </source>
</evidence>
<sequence>MAIRLYAASGRAIVMAQVNVWGRMVLLVIAAGLGTETIGAPSPAVAPTPFDERQTLSEPGNGMGFASSPFQQAGVAQENQRWVF</sequence>